<proteinExistence type="predicted"/>
<evidence type="ECO:0000313" key="2">
    <source>
        <dbReference type="Proteomes" id="UP000824239"/>
    </source>
</evidence>
<accession>A0A9D1DH64</accession>
<organism evidence="1 2">
    <name type="scientific">Candidatus Avoscillospira avicola</name>
    <dbReference type="NCBI Taxonomy" id="2840706"/>
    <lineage>
        <taxon>Bacteria</taxon>
        <taxon>Bacillati</taxon>
        <taxon>Bacillota</taxon>
        <taxon>Clostridia</taxon>
        <taxon>Eubacteriales</taxon>
        <taxon>Oscillospiraceae</taxon>
        <taxon>Oscillospiraceae incertae sedis</taxon>
        <taxon>Candidatus Avoscillospira</taxon>
    </lineage>
</organism>
<protein>
    <submittedName>
        <fullName evidence="1">Uncharacterized protein</fullName>
    </submittedName>
</protein>
<dbReference type="EMBL" id="DVHE01000038">
    <property type="protein sequence ID" value="HIR50531.1"/>
    <property type="molecule type" value="Genomic_DNA"/>
</dbReference>
<gene>
    <name evidence="1" type="ORF">IAA53_04480</name>
</gene>
<evidence type="ECO:0000313" key="1">
    <source>
        <dbReference type="EMBL" id="HIR50531.1"/>
    </source>
</evidence>
<reference evidence="1" key="1">
    <citation type="submission" date="2020-10" db="EMBL/GenBank/DDBJ databases">
        <authorList>
            <person name="Gilroy R."/>
        </authorList>
    </citation>
    <scope>NUCLEOTIDE SEQUENCE</scope>
    <source>
        <strain evidence="1">ChiBcec15-4380</strain>
    </source>
</reference>
<reference evidence="1" key="2">
    <citation type="journal article" date="2021" name="PeerJ">
        <title>Extensive microbial diversity within the chicken gut microbiome revealed by metagenomics and culture.</title>
        <authorList>
            <person name="Gilroy R."/>
            <person name="Ravi A."/>
            <person name="Getino M."/>
            <person name="Pursley I."/>
            <person name="Horton D.L."/>
            <person name="Alikhan N.F."/>
            <person name="Baker D."/>
            <person name="Gharbi K."/>
            <person name="Hall N."/>
            <person name="Watson M."/>
            <person name="Adriaenssens E.M."/>
            <person name="Foster-Nyarko E."/>
            <person name="Jarju S."/>
            <person name="Secka A."/>
            <person name="Antonio M."/>
            <person name="Oren A."/>
            <person name="Chaudhuri R.R."/>
            <person name="La Ragione R."/>
            <person name="Hildebrand F."/>
            <person name="Pallen M.J."/>
        </authorList>
    </citation>
    <scope>NUCLEOTIDE SEQUENCE</scope>
    <source>
        <strain evidence="1">ChiBcec15-4380</strain>
    </source>
</reference>
<name>A0A9D1DH64_9FIRM</name>
<sequence length="53" mass="5699">MAVEEGRVGTGVRPVRRPSLRSANIGQNLRKVVKGLVLPAAVIFDVVSKKNKS</sequence>
<dbReference type="AlphaFoldDB" id="A0A9D1DH64"/>
<comment type="caution">
    <text evidence="1">The sequence shown here is derived from an EMBL/GenBank/DDBJ whole genome shotgun (WGS) entry which is preliminary data.</text>
</comment>
<dbReference type="Proteomes" id="UP000824239">
    <property type="component" value="Unassembled WGS sequence"/>
</dbReference>